<dbReference type="SMART" id="SM00825">
    <property type="entry name" value="PKS_KS"/>
    <property type="match status" value="1"/>
</dbReference>
<evidence type="ECO:0000256" key="2">
    <source>
        <dbReference type="ARBA" id="ARBA00022679"/>
    </source>
</evidence>
<dbReference type="GO" id="GO:0004315">
    <property type="term" value="F:3-oxoacyl-[acyl-carrier-protein] synthase activity"/>
    <property type="evidence" value="ECO:0007669"/>
    <property type="project" value="UniProtKB-EC"/>
</dbReference>
<dbReference type="EC" id="2.3.1.179" evidence="5"/>
<name>A0A1Q2MDT9_9BACT</name>
<organism evidence="5 6">
    <name type="scientific">Limihaloglobus sulfuriphilus</name>
    <dbReference type="NCBI Taxonomy" id="1851148"/>
    <lineage>
        <taxon>Bacteria</taxon>
        <taxon>Pseudomonadati</taxon>
        <taxon>Planctomycetota</taxon>
        <taxon>Phycisphaerae</taxon>
        <taxon>Sedimentisphaerales</taxon>
        <taxon>Sedimentisphaeraceae</taxon>
        <taxon>Limihaloglobus</taxon>
    </lineage>
</organism>
<reference evidence="6" key="1">
    <citation type="submission" date="2017-02" db="EMBL/GenBank/DDBJ databases">
        <title>Comparative genomics and description of representatives of a novel lineage of planctomycetes thriving in anoxic sediments.</title>
        <authorList>
            <person name="Spring S."/>
            <person name="Bunk B."/>
            <person name="Sproer C."/>
        </authorList>
    </citation>
    <scope>NUCLEOTIDE SEQUENCE [LARGE SCALE GENOMIC DNA]</scope>
    <source>
        <strain evidence="6">SM-Chi-D1</strain>
    </source>
</reference>
<feature type="domain" description="Ketosynthase family 3 (KS3)" evidence="4">
    <location>
        <begin position="3"/>
        <end position="433"/>
    </location>
</feature>
<dbReference type="PANTHER" id="PTHR11712">
    <property type="entry name" value="POLYKETIDE SYNTHASE-RELATED"/>
    <property type="match status" value="1"/>
</dbReference>
<dbReference type="STRING" id="1851148.SMSP2_01235"/>
<dbReference type="GO" id="GO:0005829">
    <property type="term" value="C:cytosol"/>
    <property type="evidence" value="ECO:0007669"/>
    <property type="project" value="TreeGrafter"/>
</dbReference>
<dbReference type="Proteomes" id="UP000188181">
    <property type="component" value="Chromosome"/>
</dbReference>
<dbReference type="SUPFAM" id="SSF53901">
    <property type="entry name" value="Thiolase-like"/>
    <property type="match status" value="2"/>
</dbReference>
<evidence type="ECO:0000313" key="6">
    <source>
        <dbReference type="Proteomes" id="UP000188181"/>
    </source>
</evidence>
<evidence type="ECO:0000256" key="3">
    <source>
        <dbReference type="RuleBase" id="RU003694"/>
    </source>
</evidence>
<dbReference type="GO" id="GO:0006633">
    <property type="term" value="P:fatty acid biosynthetic process"/>
    <property type="evidence" value="ECO:0007669"/>
    <property type="project" value="TreeGrafter"/>
</dbReference>
<gene>
    <name evidence="5" type="primary">fabF_1</name>
    <name evidence="5" type="ORF">SMSP2_01235</name>
</gene>
<dbReference type="Pfam" id="PF02801">
    <property type="entry name" value="Ketoacyl-synt_C"/>
    <property type="match status" value="1"/>
</dbReference>
<dbReference type="InterPro" id="IPR016039">
    <property type="entry name" value="Thiolase-like"/>
</dbReference>
<dbReference type="RefSeq" id="WP_146683106.1">
    <property type="nucleotide sequence ID" value="NZ_CP019646.1"/>
</dbReference>
<dbReference type="CDD" id="cd00834">
    <property type="entry name" value="KAS_I_II"/>
    <property type="match status" value="1"/>
</dbReference>
<dbReference type="KEGG" id="pbas:SMSP2_01235"/>
<dbReference type="PANTHER" id="PTHR11712:SF336">
    <property type="entry name" value="3-OXOACYL-[ACYL-CARRIER-PROTEIN] SYNTHASE, MITOCHONDRIAL"/>
    <property type="match status" value="1"/>
</dbReference>
<comment type="similarity">
    <text evidence="1 3">Belongs to the thiolase-like superfamily. Beta-ketoacyl-ACP synthases family.</text>
</comment>
<dbReference type="InterPro" id="IPR020841">
    <property type="entry name" value="PKS_Beta-ketoAc_synthase_dom"/>
</dbReference>
<dbReference type="Pfam" id="PF00109">
    <property type="entry name" value="ketoacyl-synt"/>
    <property type="match status" value="1"/>
</dbReference>
<protein>
    <submittedName>
        <fullName evidence="5">3-oxoacyl-[acyl-carrier-protein] synthase 2</fullName>
        <ecNumber evidence="5">2.3.1.179</ecNumber>
    </submittedName>
</protein>
<dbReference type="InterPro" id="IPR000794">
    <property type="entry name" value="Beta-ketoacyl_synthase"/>
</dbReference>
<accession>A0A1Q2MDT9</accession>
<dbReference type="EMBL" id="CP019646">
    <property type="protein sequence ID" value="AQQ70873.1"/>
    <property type="molecule type" value="Genomic_DNA"/>
</dbReference>
<evidence type="ECO:0000256" key="1">
    <source>
        <dbReference type="ARBA" id="ARBA00008467"/>
    </source>
</evidence>
<evidence type="ECO:0000259" key="4">
    <source>
        <dbReference type="PROSITE" id="PS52004"/>
    </source>
</evidence>
<evidence type="ECO:0000313" key="5">
    <source>
        <dbReference type="EMBL" id="AQQ70873.1"/>
    </source>
</evidence>
<sequence length="437" mass="45883">MKTRNVLITGLGAISPLGLSAEELWKGICEGVCGLKEITAFDASGFECRIAGEAPEFKVNKFVPKYHRKATKLMSRDIQLAVVAADDAVRSSGLITKAIDPDNVSIDPERFAINIGSGMISCDLPELAPAVAASLVDGKFNIKAWGEEGISKITPLWLLKYLPNMLACHVGIIHDIRGPGNNITLAEVSGLVSVIEAAQTIDRGDSDAALAGAAEAKINPVVLMRQQLLKRSFTGSCDPPETACRPFDKNARGSVFSEGGGIAVLEDSDTAASRNAKVYAQIAGCGQSMSLNKKFECLEPGGKGLEIAVTAALKDAGITAAEIDLVLPHGTGVAGDDAAEAAALSRVFGTEAQRVYFLPTKSMIGHCGAASGIIDIILACKAMENSYIPAAKNCEENISGLKISDKPIEKKINYALCCGYTFGGQTAAVVLKNPEVK</sequence>
<dbReference type="InterPro" id="IPR014030">
    <property type="entry name" value="Ketoacyl_synth_N"/>
</dbReference>
<keyword evidence="2 3" id="KW-0808">Transferase</keyword>
<proteinExistence type="inferred from homology"/>
<keyword evidence="6" id="KW-1185">Reference proteome</keyword>
<keyword evidence="5" id="KW-0012">Acyltransferase</keyword>
<dbReference type="InterPro" id="IPR014031">
    <property type="entry name" value="Ketoacyl_synth_C"/>
</dbReference>
<dbReference type="OrthoDB" id="292158at2"/>
<dbReference type="AlphaFoldDB" id="A0A1Q2MDT9"/>
<dbReference type="PROSITE" id="PS52004">
    <property type="entry name" value="KS3_2"/>
    <property type="match status" value="1"/>
</dbReference>
<dbReference type="Gene3D" id="3.40.47.10">
    <property type="match status" value="2"/>
</dbReference>